<comment type="function">
    <text evidence="1">Catalyzes oxygen-dependent 5-hydroxyuridine (ho5U) modification at position 34 in tRNAs.</text>
</comment>
<name>A0A2S8S2Y3_9RHOB</name>
<evidence type="ECO:0000313" key="4">
    <source>
        <dbReference type="EMBL" id="PQV55157.1"/>
    </source>
</evidence>
<dbReference type="Pfam" id="PF00581">
    <property type="entry name" value="Rhodanese"/>
    <property type="match status" value="1"/>
</dbReference>
<dbReference type="NCBIfam" id="NF001136">
    <property type="entry name" value="PRK00142.1-4"/>
    <property type="match status" value="1"/>
</dbReference>
<dbReference type="CDD" id="cd01518">
    <property type="entry name" value="RHOD_YceA"/>
    <property type="match status" value="1"/>
</dbReference>
<evidence type="ECO:0000313" key="5">
    <source>
        <dbReference type="Proteomes" id="UP000238338"/>
    </source>
</evidence>
<dbReference type="PANTHER" id="PTHR43268:SF3">
    <property type="entry name" value="RHODANESE-LIKE DOMAIN-CONTAINING PROTEIN 7-RELATED"/>
    <property type="match status" value="1"/>
</dbReference>
<keyword evidence="5" id="KW-1185">Reference proteome</keyword>
<dbReference type="InterPro" id="IPR020936">
    <property type="entry name" value="TrhO"/>
</dbReference>
<dbReference type="EC" id="1.14.-.-" evidence="1"/>
<evidence type="ECO:0000259" key="3">
    <source>
        <dbReference type="PROSITE" id="PS50206"/>
    </source>
</evidence>
<dbReference type="Gene3D" id="3.40.250.10">
    <property type="entry name" value="Rhodanese-like domain"/>
    <property type="match status" value="1"/>
</dbReference>
<gene>
    <name evidence="1" type="primary">trhO</name>
    <name evidence="4" type="ORF">LX70_03675</name>
</gene>
<keyword evidence="1" id="KW-0560">Oxidoreductase</keyword>
<dbReference type="SMART" id="SM00450">
    <property type="entry name" value="RHOD"/>
    <property type="match status" value="1"/>
</dbReference>
<dbReference type="GO" id="GO:0016705">
    <property type="term" value="F:oxidoreductase activity, acting on paired donors, with incorporation or reduction of molecular oxygen"/>
    <property type="evidence" value="ECO:0007669"/>
    <property type="project" value="UniProtKB-UniRule"/>
</dbReference>
<comment type="caution">
    <text evidence="4">The sequence shown here is derived from an EMBL/GenBank/DDBJ whole genome shotgun (WGS) entry which is preliminary data.</text>
</comment>
<evidence type="ECO:0000256" key="1">
    <source>
        <dbReference type="HAMAP-Rule" id="MF_00469"/>
    </source>
</evidence>
<dbReference type="EMBL" id="PVEP01000011">
    <property type="protein sequence ID" value="PQV55157.1"/>
    <property type="molecule type" value="Genomic_DNA"/>
</dbReference>
<organism evidence="4 5">
    <name type="scientific">Albidovulum denitrificans</name>
    <dbReference type="NCBI Taxonomy" id="404881"/>
    <lineage>
        <taxon>Bacteria</taxon>
        <taxon>Pseudomonadati</taxon>
        <taxon>Pseudomonadota</taxon>
        <taxon>Alphaproteobacteria</taxon>
        <taxon>Rhodobacterales</taxon>
        <taxon>Paracoccaceae</taxon>
        <taxon>Albidovulum</taxon>
    </lineage>
</organism>
<dbReference type="Pfam" id="PF17773">
    <property type="entry name" value="UPF0176_N"/>
    <property type="match status" value="1"/>
</dbReference>
<dbReference type="PANTHER" id="PTHR43268">
    <property type="entry name" value="THIOSULFATE SULFURTRANSFERASE/RHODANESE-LIKE DOMAIN-CONTAINING PROTEIN 2"/>
    <property type="match status" value="1"/>
</dbReference>
<dbReference type="InterPro" id="IPR036873">
    <property type="entry name" value="Rhodanese-like_dom_sf"/>
</dbReference>
<feature type="region of interest" description="Disordered" evidence="2">
    <location>
        <begin position="308"/>
        <end position="356"/>
    </location>
</feature>
<sequence length="356" mass="39030">MAALYHALRRTRGREFLTALVRGRAGVYWGPMFTVAAFYKFTPFDDPAALRPPLLAACEAVGVRGTLLLAREGINGTIAGTRAGIDTALAHIRALPGCGDLDWKESTAADMPFGRMKVRLKREIVTMGEPDVDPRAGTGHYVAPGDWNALISAPDVVVIDTRNDYEVAIGTFEGAVDPGTRSFREFPAWWRANAGRFGNKRVAMFCTGGIRCEKSTNFLLQEGVPEVFHLQGGILKYLEEVAEGDSLWQGQCFVFDQRVSVGHALRQGPYGMCHACRRPVSEADRQHPDYEEGVSCAACMGDYSDADRQRFRERQRQSDLARARGESHLGAESAPSQRARKASSFAKRAGPASDQS</sequence>
<proteinExistence type="inferred from homology"/>
<comment type="catalytic activity">
    <reaction evidence="1">
        <text>uridine(34) in tRNA + AH2 + O2 = 5-hydroxyuridine(34) in tRNA + A + H2O</text>
        <dbReference type="Rhea" id="RHEA:64224"/>
        <dbReference type="Rhea" id="RHEA-COMP:11727"/>
        <dbReference type="Rhea" id="RHEA-COMP:13381"/>
        <dbReference type="ChEBI" id="CHEBI:13193"/>
        <dbReference type="ChEBI" id="CHEBI:15377"/>
        <dbReference type="ChEBI" id="CHEBI:15379"/>
        <dbReference type="ChEBI" id="CHEBI:17499"/>
        <dbReference type="ChEBI" id="CHEBI:65315"/>
        <dbReference type="ChEBI" id="CHEBI:136877"/>
    </reaction>
</comment>
<protein>
    <recommendedName>
        <fullName evidence="1">tRNA uridine(34) hydroxylase</fullName>
        <ecNumber evidence="1">1.14.-.-</ecNumber>
    </recommendedName>
    <alternativeName>
        <fullName evidence="1">tRNA hydroxylation protein O</fullName>
    </alternativeName>
</protein>
<feature type="domain" description="Rhodanese" evidence="3">
    <location>
        <begin position="152"/>
        <end position="246"/>
    </location>
</feature>
<comment type="similarity">
    <text evidence="1">Belongs to the TrhO family.</text>
</comment>
<dbReference type="InterPro" id="IPR040503">
    <property type="entry name" value="TRHO_N"/>
</dbReference>
<dbReference type="InterPro" id="IPR001763">
    <property type="entry name" value="Rhodanese-like_dom"/>
</dbReference>
<dbReference type="GO" id="GO:0006400">
    <property type="term" value="P:tRNA modification"/>
    <property type="evidence" value="ECO:0007669"/>
    <property type="project" value="UniProtKB-UniRule"/>
</dbReference>
<dbReference type="SUPFAM" id="SSF52821">
    <property type="entry name" value="Rhodanese/Cell cycle control phosphatase"/>
    <property type="match status" value="1"/>
</dbReference>
<dbReference type="Gene3D" id="3.30.70.100">
    <property type="match status" value="1"/>
</dbReference>
<dbReference type="HAMAP" id="MF_00469">
    <property type="entry name" value="TrhO"/>
    <property type="match status" value="1"/>
</dbReference>
<feature type="compositionally biased region" description="Basic and acidic residues" evidence="2">
    <location>
        <begin position="308"/>
        <end position="329"/>
    </location>
</feature>
<evidence type="ECO:0000256" key="2">
    <source>
        <dbReference type="SAM" id="MobiDB-lite"/>
    </source>
</evidence>
<reference evidence="4 5" key="1">
    <citation type="submission" date="2018-02" db="EMBL/GenBank/DDBJ databases">
        <title>Genomic Encyclopedia of Archaeal and Bacterial Type Strains, Phase II (KMG-II): from individual species to whole genera.</title>
        <authorList>
            <person name="Goeker M."/>
        </authorList>
    </citation>
    <scope>NUCLEOTIDE SEQUENCE [LARGE SCALE GENOMIC DNA]</scope>
    <source>
        <strain evidence="4 5">DSM 18921</strain>
    </source>
</reference>
<accession>A0A2S8S2Y3</accession>
<dbReference type="AlphaFoldDB" id="A0A2S8S2Y3"/>
<keyword evidence="1" id="KW-0819">tRNA processing</keyword>
<dbReference type="Proteomes" id="UP000238338">
    <property type="component" value="Unassembled WGS sequence"/>
</dbReference>
<dbReference type="PROSITE" id="PS50206">
    <property type="entry name" value="RHODANESE_3"/>
    <property type="match status" value="1"/>
</dbReference>